<name>A0A0L6UXU0_9BASI</name>
<comment type="caution">
    <text evidence="1">The sequence shown here is derived from an EMBL/GenBank/DDBJ whole genome shotgun (WGS) entry which is preliminary data.</text>
</comment>
<keyword evidence="2" id="KW-1185">Reference proteome</keyword>
<evidence type="ECO:0000313" key="1">
    <source>
        <dbReference type="EMBL" id="KNZ53351.1"/>
    </source>
</evidence>
<reference evidence="1 2" key="1">
    <citation type="submission" date="2015-08" db="EMBL/GenBank/DDBJ databases">
        <title>Next Generation Sequencing and Analysis of the Genome of Puccinia sorghi L Schw, the Causal Agent of Maize Common Rust.</title>
        <authorList>
            <person name="Rochi L."/>
            <person name="Burguener G."/>
            <person name="Darino M."/>
            <person name="Turjanski A."/>
            <person name="Kreff E."/>
            <person name="Dieguez M.J."/>
            <person name="Sacco F."/>
        </authorList>
    </citation>
    <scope>NUCLEOTIDE SEQUENCE [LARGE SCALE GENOMIC DNA]</scope>
    <source>
        <strain evidence="1 2">RO10H11247</strain>
    </source>
</reference>
<proteinExistence type="predicted"/>
<dbReference type="Proteomes" id="UP000037035">
    <property type="component" value="Unassembled WGS sequence"/>
</dbReference>
<feature type="non-terminal residue" evidence="1">
    <location>
        <position position="1"/>
    </location>
</feature>
<organism evidence="1 2">
    <name type="scientific">Puccinia sorghi</name>
    <dbReference type="NCBI Taxonomy" id="27349"/>
    <lineage>
        <taxon>Eukaryota</taxon>
        <taxon>Fungi</taxon>
        <taxon>Dikarya</taxon>
        <taxon>Basidiomycota</taxon>
        <taxon>Pucciniomycotina</taxon>
        <taxon>Pucciniomycetes</taxon>
        <taxon>Pucciniales</taxon>
        <taxon>Pucciniaceae</taxon>
        <taxon>Puccinia</taxon>
    </lineage>
</organism>
<dbReference type="EMBL" id="LAVV01008244">
    <property type="protein sequence ID" value="KNZ53351.1"/>
    <property type="molecule type" value="Genomic_DNA"/>
</dbReference>
<evidence type="ECO:0000313" key="2">
    <source>
        <dbReference type="Proteomes" id="UP000037035"/>
    </source>
</evidence>
<dbReference type="VEuPathDB" id="FungiDB:VP01_3268g1"/>
<accession>A0A0L6UXU0</accession>
<gene>
    <name evidence="1" type="ORF">VP01_3268g1</name>
</gene>
<protein>
    <submittedName>
        <fullName evidence="1">Uncharacterized protein</fullName>
    </submittedName>
</protein>
<dbReference type="AlphaFoldDB" id="A0A0L6UXU0"/>
<sequence>LINSFKLCKKIFCTTADDAYNNGTIAAHLATLIPCNPSQCMLGNMAHVINISSSVLRISSLTFYLKWSPQKLAFFQGIGKDVLGKKLVMIEKPDIILSSMSSVQKMRQQLNICCHPKSGSRLRSSVLETTPLYILLIERVHEDRLFHPFLKLVYLSSMLLNAGGESGGLEVTQRGA</sequence>